<reference evidence="2 3" key="3">
    <citation type="journal article" date="2013" name="Rice">
        <title>Improvement of the Oryza sativa Nipponbare reference genome using next generation sequence and optical map data.</title>
        <authorList>
            <person name="Kawahara Y."/>
            <person name="de la Bastide M."/>
            <person name="Hamilton J.P."/>
            <person name="Kanamori H."/>
            <person name="McCombie W.R."/>
            <person name="Ouyang S."/>
            <person name="Schwartz D.C."/>
            <person name="Tanaka T."/>
            <person name="Wu J."/>
            <person name="Zhou S."/>
            <person name="Childs K.L."/>
            <person name="Davidson R.M."/>
            <person name="Lin H."/>
            <person name="Quesada-Ocampo L."/>
            <person name="Vaillancourt B."/>
            <person name="Sakai H."/>
            <person name="Lee S.S."/>
            <person name="Kim J."/>
            <person name="Numa H."/>
            <person name="Itoh T."/>
            <person name="Buell C.R."/>
            <person name="Matsumoto T."/>
        </authorList>
    </citation>
    <scope>NUCLEOTIDE SEQUENCE [LARGE SCALE GENOMIC DNA]</scope>
    <source>
        <strain evidence="3">cv. Nipponbare</strain>
    </source>
</reference>
<reference evidence="2 3" key="2">
    <citation type="journal article" date="2013" name="Plant Cell Physiol.">
        <title>Rice Annotation Project Database (RAP-DB): an integrative and interactive database for rice genomics.</title>
        <authorList>
            <person name="Sakai H."/>
            <person name="Lee S.S."/>
            <person name="Tanaka T."/>
            <person name="Numa H."/>
            <person name="Kim J."/>
            <person name="Kawahara Y."/>
            <person name="Wakimoto H."/>
            <person name="Yang C.C."/>
            <person name="Iwamoto M."/>
            <person name="Abe T."/>
            <person name="Yamada Y."/>
            <person name="Muto A."/>
            <person name="Inokuchi H."/>
            <person name="Ikemura T."/>
            <person name="Matsumoto T."/>
            <person name="Sasaki T."/>
            <person name="Itoh T."/>
        </authorList>
    </citation>
    <scope>NUCLEOTIDE SEQUENCE [LARGE SCALE GENOMIC DNA]</scope>
    <source>
        <strain evidence="3">cv. Nipponbare</strain>
    </source>
</reference>
<organism evidence="2 3">
    <name type="scientific">Oryza sativa subsp. japonica</name>
    <name type="common">Rice</name>
    <dbReference type="NCBI Taxonomy" id="39947"/>
    <lineage>
        <taxon>Eukaryota</taxon>
        <taxon>Viridiplantae</taxon>
        <taxon>Streptophyta</taxon>
        <taxon>Embryophyta</taxon>
        <taxon>Tracheophyta</taxon>
        <taxon>Spermatophyta</taxon>
        <taxon>Magnoliopsida</taxon>
        <taxon>Liliopsida</taxon>
        <taxon>Poales</taxon>
        <taxon>Poaceae</taxon>
        <taxon>BOP clade</taxon>
        <taxon>Oryzoideae</taxon>
        <taxon>Oryzeae</taxon>
        <taxon>Oryzinae</taxon>
        <taxon>Oryza</taxon>
        <taxon>Oryza sativa</taxon>
    </lineage>
</organism>
<dbReference type="PaxDb" id="39947-A0A0P0YAQ7"/>
<dbReference type="EMBL" id="AP014968">
    <property type="protein sequence ID" value="BAT17444.1"/>
    <property type="molecule type" value="Genomic_DNA"/>
</dbReference>
<dbReference type="Proteomes" id="UP000059680">
    <property type="component" value="Chromosome 12"/>
</dbReference>
<evidence type="ECO:0000313" key="3">
    <source>
        <dbReference type="Proteomes" id="UP000059680"/>
    </source>
</evidence>
<sequence>MAAPSCLASSRRPIPHRRQYIGIWYNITDRTVVWVANREAHHCSTYGYCGHRARPRLPPPHRTCPLRSLRAGRTPSPPPPPVEVGARVSP</sequence>
<name>A0A0P0YAQ7_ORYSJ</name>
<evidence type="ECO:0000256" key="1">
    <source>
        <dbReference type="SAM" id="MobiDB-lite"/>
    </source>
</evidence>
<feature type="region of interest" description="Disordered" evidence="1">
    <location>
        <begin position="60"/>
        <end position="90"/>
    </location>
</feature>
<keyword evidence="3" id="KW-1185">Reference proteome</keyword>
<gene>
    <name evidence="2" type="ordered locus">Os12g0533100</name>
    <name evidence="2" type="ORF">OSNPB_120533100</name>
</gene>
<dbReference type="AlphaFoldDB" id="A0A0P0YAQ7"/>
<protein>
    <submittedName>
        <fullName evidence="2">Os12g0533100 protein</fullName>
    </submittedName>
</protein>
<reference evidence="3" key="1">
    <citation type="journal article" date="2005" name="Nature">
        <title>The map-based sequence of the rice genome.</title>
        <authorList>
            <consortium name="International rice genome sequencing project (IRGSP)"/>
            <person name="Matsumoto T."/>
            <person name="Wu J."/>
            <person name="Kanamori H."/>
            <person name="Katayose Y."/>
            <person name="Fujisawa M."/>
            <person name="Namiki N."/>
            <person name="Mizuno H."/>
            <person name="Yamamoto K."/>
            <person name="Antonio B.A."/>
            <person name="Baba T."/>
            <person name="Sakata K."/>
            <person name="Nagamura Y."/>
            <person name="Aoki H."/>
            <person name="Arikawa K."/>
            <person name="Arita K."/>
            <person name="Bito T."/>
            <person name="Chiden Y."/>
            <person name="Fujitsuka N."/>
            <person name="Fukunaka R."/>
            <person name="Hamada M."/>
            <person name="Harada C."/>
            <person name="Hayashi A."/>
            <person name="Hijishita S."/>
            <person name="Honda M."/>
            <person name="Hosokawa S."/>
            <person name="Ichikawa Y."/>
            <person name="Idonuma A."/>
            <person name="Iijima M."/>
            <person name="Ikeda M."/>
            <person name="Ikeno M."/>
            <person name="Ito K."/>
            <person name="Ito S."/>
            <person name="Ito T."/>
            <person name="Ito Y."/>
            <person name="Ito Y."/>
            <person name="Iwabuchi A."/>
            <person name="Kamiya K."/>
            <person name="Karasawa W."/>
            <person name="Kurita K."/>
            <person name="Katagiri S."/>
            <person name="Kikuta A."/>
            <person name="Kobayashi H."/>
            <person name="Kobayashi N."/>
            <person name="Machita K."/>
            <person name="Maehara T."/>
            <person name="Masukawa M."/>
            <person name="Mizubayashi T."/>
            <person name="Mukai Y."/>
            <person name="Nagasaki H."/>
            <person name="Nagata Y."/>
            <person name="Naito S."/>
            <person name="Nakashima M."/>
            <person name="Nakama Y."/>
            <person name="Nakamichi Y."/>
            <person name="Nakamura M."/>
            <person name="Meguro A."/>
            <person name="Negishi M."/>
            <person name="Ohta I."/>
            <person name="Ohta T."/>
            <person name="Okamoto M."/>
            <person name="Ono N."/>
            <person name="Saji S."/>
            <person name="Sakaguchi M."/>
            <person name="Sakai K."/>
            <person name="Shibata M."/>
            <person name="Shimokawa T."/>
            <person name="Song J."/>
            <person name="Takazaki Y."/>
            <person name="Terasawa K."/>
            <person name="Tsugane M."/>
            <person name="Tsuji K."/>
            <person name="Ueda S."/>
            <person name="Waki K."/>
            <person name="Yamagata H."/>
            <person name="Yamamoto M."/>
            <person name="Yamamoto S."/>
            <person name="Yamane H."/>
            <person name="Yoshiki S."/>
            <person name="Yoshihara R."/>
            <person name="Yukawa K."/>
            <person name="Zhong H."/>
            <person name="Yano M."/>
            <person name="Yuan Q."/>
            <person name="Ouyang S."/>
            <person name="Liu J."/>
            <person name="Jones K.M."/>
            <person name="Gansberger K."/>
            <person name="Moffat K."/>
            <person name="Hill J."/>
            <person name="Bera J."/>
            <person name="Fadrosh D."/>
            <person name="Jin S."/>
            <person name="Johri S."/>
            <person name="Kim M."/>
            <person name="Overton L."/>
            <person name="Reardon M."/>
            <person name="Tsitrin T."/>
            <person name="Vuong H."/>
            <person name="Weaver B."/>
            <person name="Ciecko A."/>
            <person name="Tallon L."/>
            <person name="Jackson J."/>
            <person name="Pai G."/>
            <person name="Aken S.V."/>
            <person name="Utterback T."/>
            <person name="Reidmuller S."/>
            <person name="Feldblyum T."/>
            <person name="Hsiao J."/>
            <person name="Zismann V."/>
            <person name="Iobst S."/>
            <person name="de Vazeille A.R."/>
            <person name="Buell C.R."/>
            <person name="Ying K."/>
            <person name="Li Y."/>
            <person name="Lu T."/>
            <person name="Huang Y."/>
            <person name="Zhao Q."/>
            <person name="Feng Q."/>
            <person name="Zhang L."/>
            <person name="Zhu J."/>
            <person name="Weng Q."/>
            <person name="Mu J."/>
            <person name="Lu Y."/>
            <person name="Fan D."/>
            <person name="Liu Y."/>
            <person name="Guan J."/>
            <person name="Zhang Y."/>
            <person name="Yu S."/>
            <person name="Liu X."/>
            <person name="Zhang Y."/>
            <person name="Hong G."/>
            <person name="Han B."/>
            <person name="Choisne N."/>
            <person name="Demange N."/>
            <person name="Orjeda G."/>
            <person name="Samain S."/>
            <person name="Cattolico L."/>
            <person name="Pelletier E."/>
            <person name="Couloux A."/>
            <person name="Segurens B."/>
            <person name="Wincker P."/>
            <person name="D'Hont A."/>
            <person name="Scarpelli C."/>
            <person name="Weissenbach J."/>
            <person name="Salanoubat M."/>
            <person name="Quetier F."/>
            <person name="Yu Y."/>
            <person name="Kim H.R."/>
            <person name="Rambo T."/>
            <person name="Currie J."/>
            <person name="Collura K."/>
            <person name="Luo M."/>
            <person name="Yang T."/>
            <person name="Ammiraju J.S.S."/>
            <person name="Engler F."/>
            <person name="Soderlund C."/>
            <person name="Wing R.A."/>
            <person name="Palmer L.E."/>
            <person name="de la Bastide M."/>
            <person name="Spiegel L."/>
            <person name="Nascimento L."/>
            <person name="Zutavern T."/>
            <person name="O'Shaughnessy A."/>
            <person name="Dike S."/>
            <person name="Dedhia N."/>
            <person name="Preston R."/>
            <person name="Balija V."/>
            <person name="McCombie W.R."/>
            <person name="Chow T."/>
            <person name="Chen H."/>
            <person name="Chung M."/>
            <person name="Chen C."/>
            <person name="Shaw J."/>
            <person name="Wu H."/>
            <person name="Hsiao K."/>
            <person name="Chao Y."/>
            <person name="Chu M."/>
            <person name="Cheng C."/>
            <person name="Hour A."/>
            <person name="Lee P."/>
            <person name="Lin S."/>
            <person name="Lin Y."/>
            <person name="Liou J."/>
            <person name="Liu S."/>
            <person name="Hsing Y."/>
            <person name="Raghuvanshi S."/>
            <person name="Mohanty A."/>
            <person name="Bharti A.K."/>
            <person name="Gaur A."/>
            <person name="Gupta V."/>
            <person name="Kumar D."/>
            <person name="Ravi V."/>
            <person name="Vij S."/>
            <person name="Kapur A."/>
            <person name="Khurana P."/>
            <person name="Khurana P."/>
            <person name="Khurana J.P."/>
            <person name="Tyagi A.K."/>
            <person name="Gaikwad K."/>
            <person name="Singh A."/>
            <person name="Dalal V."/>
            <person name="Srivastava S."/>
            <person name="Dixit A."/>
            <person name="Pal A.K."/>
            <person name="Ghazi I.A."/>
            <person name="Yadav M."/>
            <person name="Pandit A."/>
            <person name="Bhargava A."/>
            <person name="Sureshbabu K."/>
            <person name="Batra K."/>
            <person name="Sharma T.R."/>
            <person name="Mohapatra T."/>
            <person name="Singh N.K."/>
            <person name="Messing J."/>
            <person name="Nelson A.B."/>
            <person name="Fuks G."/>
            <person name="Kavchok S."/>
            <person name="Keizer G."/>
            <person name="Linton E."/>
            <person name="Llaca V."/>
            <person name="Song R."/>
            <person name="Tanyolac B."/>
            <person name="Young S."/>
            <person name="Ho-Il K."/>
            <person name="Hahn J.H."/>
            <person name="Sangsakoo G."/>
            <person name="Vanavichit A."/>
            <person name="de Mattos Luiz.A.T."/>
            <person name="Zimmer P.D."/>
            <person name="Malone G."/>
            <person name="Dellagostin O."/>
            <person name="de Oliveira A.C."/>
            <person name="Bevan M."/>
            <person name="Bancroft I."/>
            <person name="Minx P."/>
            <person name="Cordum H."/>
            <person name="Wilson R."/>
            <person name="Cheng Z."/>
            <person name="Jin W."/>
            <person name="Jiang J."/>
            <person name="Leong S.A."/>
            <person name="Iwama H."/>
            <person name="Gojobori T."/>
            <person name="Itoh T."/>
            <person name="Niimura Y."/>
            <person name="Fujii Y."/>
            <person name="Habara T."/>
            <person name="Sakai H."/>
            <person name="Sato Y."/>
            <person name="Wilson G."/>
            <person name="Kumar K."/>
            <person name="McCouch S."/>
            <person name="Juretic N."/>
            <person name="Hoen D."/>
            <person name="Wright S."/>
            <person name="Bruskiewich R."/>
            <person name="Bureau T."/>
            <person name="Miyao A."/>
            <person name="Hirochika H."/>
            <person name="Nishikawa T."/>
            <person name="Kadowaki K."/>
            <person name="Sugiura M."/>
            <person name="Burr B."/>
            <person name="Sasaki T."/>
        </authorList>
    </citation>
    <scope>NUCLEOTIDE SEQUENCE [LARGE SCALE GENOMIC DNA]</scope>
    <source>
        <strain evidence="3">cv. Nipponbare</strain>
    </source>
</reference>
<proteinExistence type="predicted"/>
<accession>A0A0P0YAQ7</accession>
<dbReference type="InParanoid" id="A0A0P0YAQ7"/>
<evidence type="ECO:0000313" key="2">
    <source>
        <dbReference type="EMBL" id="BAT17444.1"/>
    </source>
</evidence>